<comment type="caution">
    <text evidence="1">The sequence shown here is derived from an EMBL/GenBank/DDBJ whole genome shotgun (WGS) entry which is preliminary data.</text>
</comment>
<protein>
    <recommendedName>
        <fullName evidence="3">Cyclin N-terminal domain-containing protein</fullName>
    </recommendedName>
</protein>
<dbReference type="SUPFAM" id="SSF47954">
    <property type="entry name" value="Cyclin-like"/>
    <property type="match status" value="1"/>
</dbReference>
<dbReference type="InterPro" id="IPR036915">
    <property type="entry name" value="Cyclin-like_sf"/>
</dbReference>
<name>A0A5J4V2L2_9EUKA</name>
<dbReference type="Proteomes" id="UP000324800">
    <property type="component" value="Unassembled WGS sequence"/>
</dbReference>
<reference evidence="1 2" key="1">
    <citation type="submission" date="2019-03" db="EMBL/GenBank/DDBJ databases">
        <title>Single cell metagenomics reveals metabolic interactions within the superorganism composed of flagellate Streblomastix strix and complex community of Bacteroidetes bacteria on its surface.</title>
        <authorList>
            <person name="Treitli S.C."/>
            <person name="Kolisko M."/>
            <person name="Husnik F."/>
            <person name="Keeling P."/>
            <person name="Hampl V."/>
        </authorList>
    </citation>
    <scope>NUCLEOTIDE SEQUENCE [LARGE SCALE GENOMIC DNA]</scope>
    <source>
        <strain evidence="1">ST1C</strain>
    </source>
</reference>
<accession>A0A5J4V2L2</accession>
<dbReference type="EMBL" id="SNRW01010153">
    <property type="protein sequence ID" value="KAA6376958.1"/>
    <property type="molecule type" value="Genomic_DNA"/>
</dbReference>
<dbReference type="CDD" id="cd20557">
    <property type="entry name" value="CYCLIN_ScPCL1-like"/>
    <property type="match status" value="1"/>
</dbReference>
<proteinExistence type="predicted"/>
<organism evidence="1 2">
    <name type="scientific">Streblomastix strix</name>
    <dbReference type="NCBI Taxonomy" id="222440"/>
    <lineage>
        <taxon>Eukaryota</taxon>
        <taxon>Metamonada</taxon>
        <taxon>Preaxostyla</taxon>
        <taxon>Oxymonadida</taxon>
        <taxon>Streblomastigidae</taxon>
        <taxon>Streblomastix</taxon>
    </lineage>
</organism>
<evidence type="ECO:0000313" key="2">
    <source>
        <dbReference type="Proteomes" id="UP000324800"/>
    </source>
</evidence>
<gene>
    <name evidence="1" type="ORF">EZS28_027516</name>
</gene>
<evidence type="ECO:0008006" key="3">
    <source>
        <dbReference type="Google" id="ProtNLM"/>
    </source>
</evidence>
<dbReference type="AlphaFoldDB" id="A0A5J4V2L2"/>
<evidence type="ECO:0000313" key="1">
    <source>
        <dbReference type="EMBL" id="KAA6376958.1"/>
    </source>
</evidence>
<dbReference type="Gene3D" id="1.10.472.10">
    <property type="entry name" value="Cyclin-like"/>
    <property type="match status" value="1"/>
</dbReference>
<sequence>MNSIKKSTILHYSVTDTPHSQVSLLQILQNINQLPTDEQITALSNFLAKTVQHGIEGSSDFVSTSIARAFIVFIRHHGRLTLGEMLLAMQLLETLLIKCREKKDNTIDTDNLGTALVCVFIVALKFARDIPYRNSWWASQFNMNLQTINESEVVILKLMDWKMWIGIRSFIRFYFRIFSV</sequence>